<proteinExistence type="predicted"/>
<keyword evidence="2" id="KW-1185">Reference proteome</keyword>
<sequence>MDDHSRQGNIPFSWENRPGVRKDNIFAGEERRKQLHLPPPPCEKAATCDDDHIGGLPLPPCAFQPPLRSSSSRRSKDDDPFLIAYKECTKSNKKGPLMRKNSFLGSCKHSCTVRDDSIVRVSHIPTSNPDRRRILKGVKY</sequence>
<gene>
    <name evidence="1" type="ORF">L6452_35128</name>
</gene>
<evidence type="ECO:0000313" key="2">
    <source>
        <dbReference type="Proteomes" id="UP001055879"/>
    </source>
</evidence>
<reference evidence="2" key="1">
    <citation type="journal article" date="2022" name="Mol. Ecol. Resour.">
        <title>The genomes of chicory, endive, great burdock and yacon provide insights into Asteraceae palaeo-polyploidization history and plant inulin production.</title>
        <authorList>
            <person name="Fan W."/>
            <person name="Wang S."/>
            <person name="Wang H."/>
            <person name="Wang A."/>
            <person name="Jiang F."/>
            <person name="Liu H."/>
            <person name="Zhao H."/>
            <person name="Xu D."/>
            <person name="Zhang Y."/>
        </authorList>
    </citation>
    <scope>NUCLEOTIDE SEQUENCE [LARGE SCALE GENOMIC DNA]</scope>
    <source>
        <strain evidence="2">cv. Niubang</strain>
    </source>
</reference>
<reference evidence="1 2" key="2">
    <citation type="journal article" date="2022" name="Mol. Ecol. Resour.">
        <title>The genomes of chicory, endive, great burdock and yacon provide insights into Asteraceae paleo-polyploidization history and plant inulin production.</title>
        <authorList>
            <person name="Fan W."/>
            <person name="Wang S."/>
            <person name="Wang H."/>
            <person name="Wang A."/>
            <person name="Jiang F."/>
            <person name="Liu H."/>
            <person name="Zhao H."/>
            <person name="Xu D."/>
            <person name="Zhang Y."/>
        </authorList>
    </citation>
    <scope>NUCLEOTIDE SEQUENCE [LARGE SCALE GENOMIC DNA]</scope>
    <source>
        <strain evidence="2">cv. Niubang</strain>
    </source>
</reference>
<dbReference type="EMBL" id="CM042058">
    <property type="protein sequence ID" value="KAI3685867.1"/>
    <property type="molecule type" value="Genomic_DNA"/>
</dbReference>
<dbReference type="Proteomes" id="UP001055879">
    <property type="component" value="Linkage Group LG12"/>
</dbReference>
<protein>
    <submittedName>
        <fullName evidence="1">Uncharacterized protein</fullName>
    </submittedName>
</protein>
<organism evidence="1 2">
    <name type="scientific">Arctium lappa</name>
    <name type="common">Greater burdock</name>
    <name type="synonym">Lappa major</name>
    <dbReference type="NCBI Taxonomy" id="4217"/>
    <lineage>
        <taxon>Eukaryota</taxon>
        <taxon>Viridiplantae</taxon>
        <taxon>Streptophyta</taxon>
        <taxon>Embryophyta</taxon>
        <taxon>Tracheophyta</taxon>
        <taxon>Spermatophyta</taxon>
        <taxon>Magnoliopsida</taxon>
        <taxon>eudicotyledons</taxon>
        <taxon>Gunneridae</taxon>
        <taxon>Pentapetalae</taxon>
        <taxon>asterids</taxon>
        <taxon>campanulids</taxon>
        <taxon>Asterales</taxon>
        <taxon>Asteraceae</taxon>
        <taxon>Carduoideae</taxon>
        <taxon>Cardueae</taxon>
        <taxon>Arctiinae</taxon>
        <taxon>Arctium</taxon>
    </lineage>
</organism>
<evidence type="ECO:0000313" key="1">
    <source>
        <dbReference type="EMBL" id="KAI3685867.1"/>
    </source>
</evidence>
<accession>A0ACB8YJE8</accession>
<comment type="caution">
    <text evidence="1">The sequence shown here is derived from an EMBL/GenBank/DDBJ whole genome shotgun (WGS) entry which is preliminary data.</text>
</comment>
<name>A0ACB8YJE8_ARCLA</name>